<dbReference type="EMBL" id="KQ964620">
    <property type="protein sequence ID" value="KXN67668.1"/>
    <property type="molecule type" value="Genomic_DNA"/>
</dbReference>
<keyword evidence="2" id="KW-1185">Reference proteome</keyword>
<sequence length="184" mass="21166">MNANTDPGFSKLNKNCQLIDSALSEDHSWLFSPSMSLFPEYERDLSDIQPSNSDLTNEVIFCESELERSKFQLFATEETEFDMNIEQYKQVLNNLNSTLNSSIENYAKPSAGSTLKINEDYSKDLSNQLLVFDEYLQKTKDISDILNQIHSQTDNSSSVIPKYLETELEKRKTALEKMMNIYSE</sequence>
<organism evidence="1 2">
    <name type="scientific">Conidiobolus coronatus (strain ATCC 28846 / CBS 209.66 / NRRL 28638)</name>
    <name type="common">Delacroixia coronata</name>
    <dbReference type="NCBI Taxonomy" id="796925"/>
    <lineage>
        <taxon>Eukaryota</taxon>
        <taxon>Fungi</taxon>
        <taxon>Fungi incertae sedis</taxon>
        <taxon>Zoopagomycota</taxon>
        <taxon>Entomophthoromycotina</taxon>
        <taxon>Entomophthoromycetes</taxon>
        <taxon>Entomophthorales</taxon>
        <taxon>Ancylistaceae</taxon>
        <taxon>Conidiobolus</taxon>
    </lineage>
</organism>
<dbReference type="AlphaFoldDB" id="A0A137NYB5"/>
<dbReference type="Proteomes" id="UP000070444">
    <property type="component" value="Unassembled WGS sequence"/>
</dbReference>
<accession>A0A137NYB5</accession>
<proteinExistence type="predicted"/>
<protein>
    <submittedName>
        <fullName evidence="1">Uncharacterized protein</fullName>
    </submittedName>
</protein>
<gene>
    <name evidence="1" type="ORF">CONCODRAFT_86833</name>
</gene>
<name>A0A137NYB5_CONC2</name>
<evidence type="ECO:0000313" key="2">
    <source>
        <dbReference type="Proteomes" id="UP000070444"/>
    </source>
</evidence>
<evidence type="ECO:0000313" key="1">
    <source>
        <dbReference type="EMBL" id="KXN67668.1"/>
    </source>
</evidence>
<reference evidence="1 2" key="1">
    <citation type="journal article" date="2015" name="Genome Biol. Evol.">
        <title>Phylogenomic analyses indicate that early fungi evolved digesting cell walls of algal ancestors of land plants.</title>
        <authorList>
            <person name="Chang Y."/>
            <person name="Wang S."/>
            <person name="Sekimoto S."/>
            <person name="Aerts A.L."/>
            <person name="Choi C."/>
            <person name="Clum A."/>
            <person name="LaButti K.M."/>
            <person name="Lindquist E.A."/>
            <person name="Yee Ngan C."/>
            <person name="Ohm R.A."/>
            <person name="Salamov A.A."/>
            <person name="Grigoriev I.V."/>
            <person name="Spatafora J.W."/>
            <person name="Berbee M.L."/>
        </authorList>
    </citation>
    <scope>NUCLEOTIDE SEQUENCE [LARGE SCALE GENOMIC DNA]</scope>
    <source>
        <strain evidence="1 2">NRRL 28638</strain>
    </source>
</reference>